<organism evidence="2">
    <name type="scientific">Leptospirillum ferriphilum</name>
    <dbReference type="NCBI Taxonomy" id="178606"/>
    <lineage>
        <taxon>Bacteria</taxon>
        <taxon>Pseudomonadati</taxon>
        <taxon>Nitrospirota</taxon>
        <taxon>Nitrospiria</taxon>
        <taxon>Nitrospirales</taxon>
        <taxon>Nitrospiraceae</taxon>
        <taxon>Leptospirillum</taxon>
    </lineage>
</organism>
<evidence type="ECO:0000313" key="2">
    <source>
        <dbReference type="EMBL" id="HFT94102.1"/>
    </source>
</evidence>
<feature type="transmembrane region" description="Helical" evidence="1">
    <location>
        <begin position="6"/>
        <end position="25"/>
    </location>
</feature>
<evidence type="ECO:0000256" key="1">
    <source>
        <dbReference type="SAM" id="Phobius"/>
    </source>
</evidence>
<proteinExistence type="predicted"/>
<keyword evidence="1" id="KW-0472">Membrane</keyword>
<name>A0A7C3LTG4_9BACT</name>
<accession>A0A7C3LTG4</accession>
<dbReference type="EMBL" id="DTMM01000199">
    <property type="protein sequence ID" value="HFT94102.1"/>
    <property type="molecule type" value="Genomic_DNA"/>
</dbReference>
<keyword evidence="1" id="KW-0812">Transmembrane</keyword>
<gene>
    <name evidence="2" type="ORF">ENX03_09270</name>
</gene>
<protein>
    <submittedName>
        <fullName evidence="2">Uncharacterized protein</fullName>
    </submittedName>
</protein>
<sequence length="139" mass="14882">MGNRKNAIALVVLLLGVTIPLSYYFSARMSAHSKLPPANLSELLPGELVVISKATYGCPSLENMTVLRGDAVAHDEIGFANHFASAHCQKFPAGPRTFRILKLSDGAGGIRYVEVNDPQSGAAIWLFGEAPTFSLARNP</sequence>
<comment type="caution">
    <text evidence="2">The sequence shown here is derived from an EMBL/GenBank/DDBJ whole genome shotgun (WGS) entry which is preliminary data.</text>
</comment>
<keyword evidence="1" id="KW-1133">Transmembrane helix</keyword>
<reference evidence="2" key="1">
    <citation type="journal article" date="2020" name="mSystems">
        <title>Genome- and Community-Level Interaction Insights into Carbon Utilization and Element Cycling Functions of Hydrothermarchaeota in Hydrothermal Sediment.</title>
        <authorList>
            <person name="Zhou Z."/>
            <person name="Liu Y."/>
            <person name="Xu W."/>
            <person name="Pan J."/>
            <person name="Luo Z.H."/>
            <person name="Li M."/>
        </authorList>
    </citation>
    <scope>NUCLEOTIDE SEQUENCE [LARGE SCALE GENOMIC DNA]</scope>
    <source>
        <strain evidence="2">SpSt-902</strain>
    </source>
</reference>
<dbReference type="AlphaFoldDB" id="A0A7C3LTG4"/>